<keyword evidence="4 6" id="KW-1133">Transmembrane helix</keyword>
<keyword evidence="3 6" id="KW-0812">Transmembrane</keyword>
<name>A0ABR0Z0D7_HUSHU</name>
<reference evidence="7 8" key="1">
    <citation type="submission" date="2021-05" db="EMBL/GenBank/DDBJ databases">
        <authorList>
            <person name="Zahm M."/>
            <person name="Klopp C."/>
            <person name="Cabau C."/>
            <person name="Kuhl H."/>
            <person name="Suciu R."/>
            <person name="Ciorpac M."/>
            <person name="Holostenco D."/>
            <person name="Gessner J."/>
            <person name="Wuertz S."/>
            <person name="Hohne C."/>
            <person name="Stock M."/>
            <person name="Gislard M."/>
            <person name="Lluch J."/>
            <person name="Milhes M."/>
            <person name="Lampietro C."/>
            <person name="Lopez Roques C."/>
            <person name="Donnadieu C."/>
            <person name="Du K."/>
            <person name="Schartl M."/>
            <person name="Guiguen Y."/>
        </authorList>
    </citation>
    <scope>NUCLEOTIDE SEQUENCE [LARGE SCALE GENOMIC DNA]</scope>
    <source>
        <strain evidence="7">Hh-F2</strain>
        <tissue evidence="7">Blood</tissue>
    </source>
</reference>
<evidence type="ECO:0000256" key="6">
    <source>
        <dbReference type="SAM" id="Phobius"/>
    </source>
</evidence>
<evidence type="ECO:0000313" key="7">
    <source>
        <dbReference type="EMBL" id="KAK6477925.1"/>
    </source>
</evidence>
<gene>
    <name evidence="7" type="ORF">HHUSO_G21609</name>
</gene>
<accession>A0ABR0Z0D7</accession>
<organism evidence="7 8">
    <name type="scientific">Huso huso</name>
    <name type="common">Beluga</name>
    <name type="synonym">Acipenser huso</name>
    <dbReference type="NCBI Taxonomy" id="61971"/>
    <lineage>
        <taxon>Eukaryota</taxon>
        <taxon>Metazoa</taxon>
        <taxon>Chordata</taxon>
        <taxon>Craniata</taxon>
        <taxon>Vertebrata</taxon>
        <taxon>Euteleostomi</taxon>
        <taxon>Actinopterygii</taxon>
        <taxon>Chondrostei</taxon>
        <taxon>Acipenseriformes</taxon>
        <taxon>Acipenseridae</taxon>
        <taxon>Huso</taxon>
    </lineage>
</organism>
<dbReference type="InterPro" id="IPR030417">
    <property type="entry name" value="MS4A"/>
</dbReference>
<feature type="transmembrane region" description="Helical" evidence="6">
    <location>
        <begin position="127"/>
        <end position="145"/>
    </location>
</feature>
<dbReference type="Pfam" id="PF04103">
    <property type="entry name" value="CD20"/>
    <property type="match status" value="1"/>
</dbReference>
<proteinExistence type="inferred from homology"/>
<evidence type="ECO:0000256" key="1">
    <source>
        <dbReference type="ARBA" id="ARBA00004141"/>
    </source>
</evidence>
<keyword evidence="5 6" id="KW-0472">Membrane</keyword>
<dbReference type="Proteomes" id="UP001369086">
    <property type="component" value="Unassembled WGS sequence"/>
</dbReference>
<evidence type="ECO:0000256" key="3">
    <source>
        <dbReference type="ARBA" id="ARBA00022692"/>
    </source>
</evidence>
<evidence type="ECO:0000256" key="5">
    <source>
        <dbReference type="ARBA" id="ARBA00023136"/>
    </source>
</evidence>
<keyword evidence="8" id="KW-1185">Reference proteome</keyword>
<dbReference type="EMBL" id="JAHFZB010000020">
    <property type="protein sequence ID" value="KAK6477925.1"/>
    <property type="molecule type" value="Genomic_DNA"/>
</dbReference>
<dbReference type="PANTHER" id="PTHR23320:SF128">
    <property type="entry name" value="MEMBRANE-SPANNING 4-DOMAINS SUBFAMILY A MEMBER 4A"/>
    <property type="match status" value="1"/>
</dbReference>
<comment type="subcellular location">
    <subcellularLocation>
        <location evidence="1">Membrane</location>
        <topology evidence="1">Multi-pass membrane protein</topology>
    </subcellularLocation>
</comment>
<dbReference type="PANTHER" id="PTHR23320">
    <property type="entry name" value="MEMBRANE-SPANNING 4-DOMAINS SUBFAMILY A MS4A -RELATED"/>
    <property type="match status" value="1"/>
</dbReference>
<comment type="caution">
    <text evidence="7">The sequence shown here is derived from an EMBL/GenBank/DDBJ whole genome shotgun (WGS) entry which is preliminary data.</text>
</comment>
<feature type="transmembrane region" description="Helical" evidence="6">
    <location>
        <begin position="237"/>
        <end position="263"/>
    </location>
</feature>
<evidence type="ECO:0000313" key="8">
    <source>
        <dbReference type="Proteomes" id="UP001369086"/>
    </source>
</evidence>
<dbReference type="InterPro" id="IPR007237">
    <property type="entry name" value="CD20-like"/>
</dbReference>
<comment type="similarity">
    <text evidence="2">Belongs to the MS4A family.</text>
</comment>
<protein>
    <submittedName>
        <fullName evidence="7">Membrane-spanning 4-domains subfamily A member 4A-like isoform X1</fullName>
    </submittedName>
</protein>
<sequence length="281" mass="30622">MEHVYNGLQIPTQDIYSGISPGVKQPGRHTEQPQFVGAWTLQDQASAMASHVTTAGGFVIVTHKYPLSSAGQAAPGTVASQLPGPLQTFLRGQPKALGVVQIIIGIVSLLFSPVLMNADTVEGIIGLPFWTGVWYIISGSLAVAADNTHRRGLVKACLGMNIVSSVFAGVGSILYSISVSIVSFHMDYLNRPPDYYDQLSNHKNYLNRSADYYDQLSNHMDYRSAEYEYLRRYSLTIHVGILAVLLVLNILEMCIAIATSAFGCKSECIYIAMPEVAFQQA</sequence>
<feature type="transmembrane region" description="Helical" evidence="6">
    <location>
        <begin position="166"/>
        <end position="186"/>
    </location>
</feature>
<evidence type="ECO:0000256" key="2">
    <source>
        <dbReference type="ARBA" id="ARBA00009565"/>
    </source>
</evidence>
<feature type="transmembrane region" description="Helical" evidence="6">
    <location>
        <begin position="96"/>
        <end position="115"/>
    </location>
</feature>
<evidence type="ECO:0000256" key="4">
    <source>
        <dbReference type="ARBA" id="ARBA00022989"/>
    </source>
</evidence>